<proteinExistence type="predicted"/>
<keyword evidence="2" id="KW-1185">Reference proteome</keyword>
<sequence>MLNESYIIFERLMKFWKVFEIVVNLKNQVCKHVEYESDNSKNVSFDIIHLLKLVVKSAIRDY</sequence>
<accession>A0A3M7QC62</accession>
<dbReference type="Proteomes" id="UP000276133">
    <property type="component" value="Unassembled WGS sequence"/>
</dbReference>
<protein>
    <submittedName>
        <fullName evidence="1">Uncharacterized protein</fullName>
    </submittedName>
</protein>
<evidence type="ECO:0000313" key="1">
    <source>
        <dbReference type="EMBL" id="RNA09016.1"/>
    </source>
</evidence>
<evidence type="ECO:0000313" key="2">
    <source>
        <dbReference type="Proteomes" id="UP000276133"/>
    </source>
</evidence>
<dbReference type="EMBL" id="REGN01006567">
    <property type="protein sequence ID" value="RNA09016.1"/>
    <property type="molecule type" value="Genomic_DNA"/>
</dbReference>
<name>A0A3M7QC62_BRAPC</name>
<gene>
    <name evidence="1" type="ORF">BpHYR1_040702</name>
</gene>
<reference evidence="1 2" key="1">
    <citation type="journal article" date="2018" name="Sci. Rep.">
        <title>Genomic signatures of local adaptation to the degree of environmental predictability in rotifers.</title>
        <authorList>
            <person name="Franch-Gras L."/>
            <person name="Hahn C."/>
            <person name="Garcia-Roger E.M."/>
            <person name="Carmona M.J."/>
            <person name="Serra M."/>
            <person name="Gomez A."/>
        </authorList>
    </citation>
    <scope>NUCLEOTIDE SEQUENCE [LARGE SCALE GENOMIC DNA]</scope>
    <source>
        <strain evidence="1">HYR1</strain>
    </source>
</reference>
<dbReference type="AlphaFoldDB" id="A0A3M7QC62"/>
<comment type="caution">
    <text evidence="1">The sequence shown here is derived from an EMBL/GenBank/DDBJ whole genome shotgun (WGS) entry which is preliminary data.</text>
</comment>
<organism evidence="1 2">
    <name type="scientific">Brachionus plicatilis</name>
    <name type="common">Marine rotifer</name>
    <name type="synonym">Brachionus muelleri</name>
    <dbReference type="NCBI Taxonomy" id="10195"/>
    <lineage>
        <taxon>Eukaryota</taxon>
        <taxon>Metazoa</taxon>
        <taxon>Spiralia</taxon>
        <taxon>Gnathifera</taxon>
        <taxon>Rotifera</taxon>
        <taxon>Eurotatoria</taxon>
        <taxon>Monogononta</taxon>
        <taxon>Pseudotrocha</taxon>
        <taxon>Ploima</taxon>
        <taxon>Brachionidae</taxon>
        <taxon>Brachionus</taxon>
    </lineage>
</organism>